<dbReference type="SUPFAM" id="SSF82199">
    <property type="entry name" value="SET domain"/>
    <property type="match status" value="1"/>
</dbReference>
<evidence type="ECO:0000313" key="4">
    <source>
        <dbReference type="Proteomes" id="UP000192596"/>
    </source>
</evidence>
<dbReference type="STRING" id="1507870.A0A1V8TI93"/>
<dbReference type="InterPro" id="IPR011990">
    <property type="entry name" value="TPR-like_helical_dom_sf"/>
</dbReference>
<sequence>MASMLRCPRPFPEGVLPNVQDPLKIAVARHLTVTSMFQGADGKKLPEDLRPKSQVDLLFEVAAKEDREAKIPIMPVGESYAPCTTSIDQLNKIPLADLEVNNRAKDSVVIARCYRAPLQSWSRLLLAIEDTAGTYCIVALEYHRRDVADMFTRGSLVAIKQPCLKAENLYGKLDDLKGQMPIFMVHVDHPSDLVLLESKEEVIENISTAAQQKQADAKICKEQGNAALAGKMCWRACQMYTHGLKIVSENDQELKADLFRNRSRANLLLGQFDAAFSDAVHSLVYTRGVDSRAKSLKSKARYRAAAAAYNLGRYDRAIKHLDTMLSLTPADTEGRSLLSRVRQRIAERDHGLYDFELLRENCIKCGPMDVADFLCRTSVDNSPGRGRGLFATQDIPAHGLIFVEKAFAAALPTCENTRPAYRFHAKLHSGKHLDLHTGSDLNASLLKDCVDKLHSSPSRSSEFTDLFARGYPKMAQDAYNDVFLIDNIIRSNLVNINGSVVDGNMLSGNPGIWRQFSYINHACIPNAFPSFSGDVMVMRAQRKITKGEEITCLYASPSASFDNDSYMLTQNFKFTCDCLLCKVETSTKPKDRVRRNELVKKAPMFPGILLENTSKSKPALQAELERTIRLRDDLLATYDSKLFTPGVPRRGLANVHSQVSVLQYQLGDLDSAIIACQDALQSLGYHVRVPKTGNIDYRDIHGMNPAEAGIHISYLMRFADMRKQSGAAKQLRQVGANLHSLVSVDPEGTGIPDCGQVPGGLPKTPEEALESLKKLGLC</sequence>
<dbReference type="AlphaFoldDB" id="A0A1V8TI93"/>
<dbReference type="PANTHER" id="PTHR47643:SF2">
    <property type="entry name" value="TPR DOMAIN PROTEIN (AFU_ORTHOLOGUE AFUA_5G12710)"/>
    <property type="match status" value="1"/>
</dbReference>
<name>A0A1V8TI93_9PEZI</name>
<evidence type="ECO:0000259" key="2">
    <source>
        <dbReference type="PROSITE" id="PS50280"/>
    </source>
</evidence>
<evidence type="ECO:0000256" key="1">
    <source>
        <dbReference type="PROSITE-ProRule" id="PRU00339"/>
    </source>
</evidence>
<accession>A0A1V8TI93</accession>
<dbReference type="SMART" id="SM00317">
    <property type="entry name" value="SET"/>
    <property type="match status" value="1"/>
</dbReference>
<protein>
    <recommendedName>
        <fullName evidence="2">SET domain-containing protein</fullName>
    </recommendedName>
</protein>
<dbReference type="Gene3D" id="2.170.270.10">
    <property type="entry name" value="SET domain"/>
    <property type="match status" value="1"/>
</dbReference>
<gene>
    <name evidence="3" type="ORF">B0A48_05354</name>
</gene>
<reference evidence="4" key="1">
    <citation type="submission" date="2017-03" db="EMBL/GenBank/DDBJ databases">
        <title>Genomes of endolithic fungi from Antarctica.</title>
        <authorList>
            <person name="Coleine C."/>
            <person name="Masonjones S."/>
            <person name="Stajich J.E."/>
        </authorList>
    </citation>
    <scope>NUCLEOTIDE SEQUENCE [LARGE SCALE GENOMIC DNA]</scope>
    <source>
        <strain evidence="4">CCFEE 5527</strain>
    </source>
</reference>
<dbReference type="InParanoid" id="A0A1V8TI93"/>
<dbReference type="EMBL" id="NAJO01000007">
    <property type="protein sequence ID" value="OQO11099.1"/>
    <property type="molecule type" value="Genomic_DNA"/>
</dbReference>
<dbReference type="SMART" id="SM00028">
    <property type="entry name" value="TPR"/>
    <property type="match status" value="3"/>
</dbReference>
<dbReference type="PANTHER" id="PTHR47643">
    <property type="entry name" value="TPR DOMAIN PROTEIN (AFU_ORTHOLOGUE AFUA_5G12710)"/>
    <property type="match status" value="1"/>
</dbReference>
<dbReference type="OrthoDB" id="438641at2759"/>
<comment type="caution">
    <text evidence="3">The sequence shown here is derived from an EMBL/GenBank/DDBJ whole genome shotgun (WGS) entry which is preliminary data.</text>
</comment>
<feature type="repeat" description="TPR" evidence="1">
    <location>
        <begin position="298"/>
        <end position="331"/>
    </location>
</feature>
<dbReference type="InterPro" id="IPR046341">
    <property type="entry name" value="SET_dom_sf"/>
</dbReference>
<dbReference type="InterPro" id="IPR001214">
    <property type="entry name" value="SET_dom"/>
</dbReference>
<dbReference type="PROSITE" id="PS50280">
    <property type="entry name" value="SET"/>
    <property type="match status" value="1"/>
</dbReference>
<keyword evidence="4" id="KW-1185">Reference proteome</keyword>
<dbReference type="InterPro" id="IPR053209">
    <property type="entry name" value="Gramillin-biosynth_MTr"/>
</dbReference>
<proteinExistence type="predicted"/>
<dbReference type="PROSITE" id="PS50005">
    <property type="entry name" value="TPR"/>
    <property type="match status" value="1"/>
</dbReference>
<keyword evidence="1" id="KW-0802">TPR repeat</keyword>
<feature type="domain" description="SET" evidence="2">
    <location>
        <begin position="375"/>
        <end position="555"/>
    </location>
</feature>
<dbReference type="SUPFAM" id="SSF48452">
    <property type="entry name" value="TPR-like"/>
    <property type="match status" value="1"/>
</dbReference>
<dbReference type="InterPro" id="IPR019734">
    <property type="entry name" value="TPR_rpt"/>
</dbReference>
<evidence type="ECO:0000313" key="3">
    <source>
        <dbReference type="EMBL" id="OQO11099.1"/>
    </source>
</evidence>
<dbReference type="Gene3D" id="1.25.40.10">
    <property type="entry name" value="Tetratricopeptide repeat domain"/>
    <property type="match status" value="1"/>
</dbReference>
<organism evidence="3 4">
    <name type="scientific">Cryoendolithus antarcticus</name>
    <dbReference type="NCBI Taxonomy" id="1507870"/>
    <lineage>
        <taxon>Eukaryota</taxon>
        <taxon>Fungi</taxon>
        <taxon>Dikarya</taxon>
        <taxon>Ascomycota</taxon>
        <taxon>Pezizomycotina</taxon>
        <taxon>Dothideomycetes</taxon>
        <taxon>Dothideomycetidae</taxon>
        <taxon>Cladosporiales</taxon>
        <taxon>Cladosporiaceae</taxon>
        <taxon>Cryoendolithus</taxon>
    </lineage>
</organism>
<dbReference type="Pfam" id="PF00856">
    <property type="entry name" value="SET"/>
    <property type="match status" value="1"/>
</dbReference>
<dbReference type="Proteomes" id="UP000192596">
    <property type="component" value="Unassembled WGS sequence"/>
</dbReference>